<keyword evidence="4" id="KW-1185">Reference proteome</keyword>
<dbReference type="Proteomes" id="UP000069940">
    <property type="component" value="Unassembled WGS sequence"/>
</dbReference>
<accession>A0ABM1YQR2</accession>
<sequence length="173" mass="19956">MDAVKFLRHSWHLFVAQEEVGPWQHLWRRIKFFFDTDENFRSESLVFGALVVTIGFLALVIPWECAKRYRRRNNIAPQTAIQIMEQLEDNRECLREIAHLLAQPKNLRSPSPEALPEAIHETEQSPPLEPPQVTDVQAADGPVQCKIPVCKLLRQTTMPVKKVEPKKARSTPK</sequence>
<feature type="transmembrane region" description="Helical" evidence="2">
    <location>
        <begin position="45"/>
        <end position="63"/>
    </location>
</feature>
<evidence type="ECO:0000256" key="2">
    <source>
        <dbReference type="SAM" id="Phobius"/>
    </source>
</evidence>
<dbReference type="RefSeq" id="XP_062715024.1">
    <property type="nucleotide sequence ID" value="XM_062859040.1"/>
</dbReference>
<dbReference type="GeneID" id="134291370"/>
<dbReference type="EnsemblMetazoa" id="AALFPA23_011318.R16020">
    <property type="protein sequence ID" value="AALFPA23_011318.P16020"/>
    <property type="gene ID" value="AALFPA23_011318"/>
</dbReference>
<keyword evidence="2" id="KW-1133">Transmembrane helix</keyword>
<name>A0ABM1YQR2_AEDAL</name>
<evidence type="ECO:0008006" key="5">
    <source>
        <dbReference type="Google" id="ProtNLM"/>
    </source>
</evidence>
<feature type="region of interest" description="Disordered" evidence="1">
    <location>
        <begin position="106"/>
        <end position="137"/>
    </location>
</feature>
<reference evidence="4" key="1">
    <citation type="journal article" date="2015" name="Proc. Natl. Acad. Sci. U.S.A.">
        <title>Genome sequence of the Asian Tiger mosquito, Aedes albopictus, reveals insights into its biology, genetics, and evolution.</title>
        <authorList>
            <person name="Chen X.G."/>
            <person name="Jiang X."/>
            <person name="Gu J."/>
            <person name="Xu M."/>
            <person name="Wu Y."/>
            <person name="Deng Y."/>
            <person name="Zhang C."/>
            <person name="Bonizzoni M."/>
            <person name="Dermauw W."/>
            <person name="Vontas J."/>
            <person name="Armbruster P."/>
            <person name="Huang X."/>
            <person name="Yang Y."/>
            <person name="Zhang H."/>
            <person name="He W."/>
            <person name="Peng H."/>
            <person name="Liu Y."/>
            <person name="Wu K."/>
            <person name="Chen J."/>
            <person name="Lirakis M."/>
            <person name="Topalis P."/>
            <person name="Van Leeuwen T."/>
            <person name="Hall A.B."/>
            <person name="Jiang X."/>
            <person name="Thorpe C."/>
            <person name="Mueller R.L."/>
            <person name="Sun C."/>
            <person name="Waterhouse R.M."/>
            <person name="Yan G."/>
            <person name="Tu Z.J."/>
            <person name="Fang X."/>
            <person name="James A.A."/>
        </authorList>
    </citation>
    <scope>NUCLEOTIDE SEQUENCE [LARGE SCALE GENOMIC DNA]</scope>
    <source>
        <strain evidence="4">Foshan</strain>
    </source>
</reference>
<evidence type="ECO:0000313" key="3">
    <source>
        <dbReference type="EnsemblMetazoa" id="AALFPA23_011318.P16020"/>
    </source>
</evidence>
<keyword evidence="2" id="KW-0812">Transmembrane</keyword>
<evidence type="ECO:0000256" key="1">
    <source>
        <dbReference type="SAM" id="MobiDB-lite"/>
    </source>
</evidence>
<keyword evidence="2" id="KW-0472">Membrane</keyword>
<organism evidence="3 4">
    <name type="scientific">Aedes albopictus</name>
    <name type="common">Asian tiger mosquito</name>
    <name type="synonym">Stegomyia albopicta</name>
    <dbReference type="NCBI Taxonomy" id="7160"/>
    <lineage>
        <taxon>Eukaryota</taxon>
        <taxon>Metazoa</taxon>
        <taxon>Ecdysozoa</taxon>
        <taxon>Arthropoda</taxon>
        <taxon>Hexapoda</taxon>
        <taxon>Insecta</taxon>
        <taxon>Pterygota</taxon>
        <taxon>Neoptera</taxon>
        <taxon>Endopterygota</taxon>
        <taxon>Diptera</taxon>
        <taxon>Nematocera</taxon>
        <taxon>Culicoidea</taxon>
        <taxon>Culicidae</taxon>
        <taxon>Culicinae</taxon>
        <taxon>Aedini</taxon>
        <taxon>Aedes</taxon>
        <taxon>Stegomyia</taxon>
    </lineage>
</organism>
<reference evidence="3" key="2">
    <citation type="submission" date="2025-05" db="UniProtKB">
        <authorList>
            <consortium name="EnsemblMetazoa"/>
        </authorList>
    </citation>
    <scope>IDENTIFICATION</scope>
    <source>
        <strain evidence="3">Foshan</strain>
    </source>
</reference>
<evidence type="ECO:0000313" key="4">
    <source>
        <dbReference type="Proteomes" id="UP000069940"/>
    </source>
</evidence>
<proteinExistence type="predicted"/>
<protein>
    <recommendedName>
        <fullName evidence="5">Secreted protein</fullName>
    </recommendedName>
</protein>